<evidence type="ECO:0000256" key="1">
    <source>
        <dbReference type="ARBA" id="ARBA00023242"/>
    </source>
</evidence>
<gene>
    <name evidence="3" type="ORF">DNG_09153</name>
</gene>
<dbReference type="AlphaFoldDB" id="A0AAE8SZ59"/>
<proteinExistence type="predicted"/>
<feature type="region of interest" description="Disordered" evidence="2">
    <location>
        <begin position="82"/>
        <end position="110"/>
    </location>
</feature>
<evidence type="ECO:0000313" key="3">
    <source>
        <dbReference type="EMBL" id="SPO06463.1"/>
    </source>
</evidence>
<dbReference type="CDD" id="cd00067">
    <property type="entry name" value="GAL4"/>
    <property type="match status" value="1"/>
</dbReference>
<dbReference type="Proteomes" id="UP001187682">
    <property type="component" value="Unassembled WGS sequence"/>
</dbReference>
<dbReference type="Gene3D" id="4.10.240.10">
    <property type="entry name" value="Zn(2)-C6 fungal-type DNA-binding domain"/>
    <property type="match status" value="1"/>
</dbReference>
<accession>A0AAE8SZ59</accession>
<feature type="region of interest" description="Disordered" evidence="2">
    <location>
        <begin position="184"/>
        <end position="239"/>
    </location>
</feature>
<dbReference type="GO" id="GO:0000981">
    <property type="term" value="F:DNA-binding transcription factor activity, RNA polymerase II-specific"/>
    <property type="evidence" value="ECO:0007669"/>
    <property type="project" value="InterPro"/>
</dbReference>
<evidence type="ECO:0000313" key="4">
    <source>
        <dbReference type="Proteomes" id="UP001187682"/>
    </source>
</evidence>
<name>A0AAE8SZ59_9PEZI</name>
<keyword evidence="1" id="KW-0539">Nucleus</keyword>
<reference evidence="3" key="1">
    <citation type="submission" date="2018-03" db="EMBL/GenBank/DDBJ databases">
        <authorList>
            <person name="Guldener U."/>
        </authorList>
    </citation>
    <scope>NUCLEOTIDE SEQUENCE</scope>
</reference>
<keyword evidence="4" id="KW-1185">Reference proteome</keyword>
<dbReference type="PANTHER" id="PTHR31668">
    <property type="entry name" value="GLUCOSE TRANSPORT TRANSCRIPTION REGULATOR RGT1-RELATED-RELATED"/>
    <property type="match status" value="1"/>
</dbReference>
<dbReference type="InterPro" id="IPR050797">
    <property type="entry name" value="Carb_Metab_Trans_Reg"/>
</dbReference>
<protein>
    <submittedName>
        <fullName evidence="3">Related to regulatory protein alcR</fullName>
    </submittedName>
</protein>
<dbReference type="GO" id="GO:0008270">
    <property type="term" value="F:zinc ion binding"/>
    <property type="evidence" value="ECO:0007669"/>
    <property type="project" value="InterPro"/>
</dbReference>
<feature type="compositionally biased region" description="Polar residues" evidence="2">
    <location>
        <begin position="199"/>
        <end position="217"/>
    </location>
</feature>
<dbReference type="EMBL" id="ONZQ02000015">
    <property type="protein sequence ID" value="SPO06463.1"/>
    <property type="molecule type" value="Genomic_DNA"/>
</dbReference>
<comment type="caution">
    <text evidence="3">The sequence shown here is derived from an EMBL/GenBank/DDBJ whole genome shotgun (WGS) entry which is preliminary data.</text>
</comment>
<dbReference type="InterPro" id="IPR036864">
    <property type="entry name" value="Zn2-C6_fun-type_DNA-bd_sf"/>
</dbReference>
<sequence length="871" mass="96862">MRRQNRSCDQCRKSKRACDASPSLASDTQRGSTVDPYTVGEGDALGGRIGSWTQACSYCLKTNKGCTFQWVQSQVLSRGLASRSGRSIDRQKTLRRRQGRNSGLTAGPLSTGRFDFDPTPLLDLLETSPEDNGPWPLDTVVPDVNISALSGGSFEPLLVEDPIYLPEADIHSIIYSTSQHSQQEYTLNDSHEPSWIPDNETSTAIGSSHSSQHQTGRGSDVSLYSGARKPSPHWSRDSASLSPFSVGQAMMDRSNNDFIAGNLLRIYHDVIEHSLSCWLTEETCPYKIRPWNHNVSPVLSITSQGTPRTEGITPPTLQEWGPVWTNRIYRRVIKLDRVAQATKLIQVTKAEDRAASKALQLAIMAFAAQWAQRSQRAEERYRRPDNVFETTGEANDWGGLAEEFDRSLQRSFWEQARRALQDCADLETFKVVWAEIIFGWTQKPWEDEDVGSGGSVAVPSNDLPGDTSRVRASLLADLDDIISKDGPPVFLERAARKIRALKFKFDAYEAGLGAVGGRPIGSYGGARGTSAMDSEDRGTVGLSYWMAVMADTLSSSMNERPVVLADQDCQHEDSNAVGSDDSMDANGTDVKSQRWGVNVFIQDDPTTPLRSVRWPCSYEDAALAVTRAAPVKVLLFRHVSYLQNALRGRARGQAVEDIIHSAMLIYRYWNVTYGVFFRDLMEDYGSVPARVQAWFFCIHAHWHLAALMLADLIEFVDERGLGTGAASEARATTHMVERMRSASADELSDLSRVSTPAEDGEGSLDWSAPQLPDFHFAVNAGTILTEPWTIIPIRAYAKAYVLHFRKADELWRHDRTVMGRKSESCRGSLRRCEDCIRALWFLGKKSDMARRVADALTQALRALEVCISKDI</sequence>
<organism evidence="3 4">
    <name type="scientific">Cephalotrichum gorgonifer</name>
    <dbReference type="NCBI Taxonomy" id="2041049"/>
    <lineage>
        <taxon>Eukaryota</taxon>
        <taxon>Fungi</taxon>
        <taxon>Dikarya</taxon>
        <taxon>Ascomycota</taxon>
        <taxon>Pezizomycotina</taxon>
        <taxon>Sordariomycetes</taxon>
        <taxon>Hypocreomycetidae</taxon>
        <taxon>Microascales</taxon>
        <taxon>Microascaceae</taxon>
        <taxon>Cephalotrichum</taxon>
    </lineage>
</organism>
<dbReference type="InterPro" id="IPR001138">
    <property type="entry name" value="Zn2Cys6_DnaBD"/>
</dbReference>
<evidence type="ECO:0000256" key="2">
    <source>
        <dbReference type="SAM" id="MobiDB-lite"/>
    </source>
</evidence>